<dbReference type="SUPFAM" id="SSF50249">
    <property type="entry name" value="Nucleic acid-binding proteins"/>
    <property type="match status" value="2"/>
</dbReference>
<dbReference type="Proteomes" id="UP001596447">
    <property type="component" value="Unassembled WGS sequence"/>
</dbReference>
<feature type="domain" description="S1 motif" evidence="2">
    <location>
        <begin position="38"/>
        <end position="103"/>
    </location>
</feature>
<accession>A0ABD5Z9Q3</accession>
<evidence type="ECO:0000259" key="2">
    <source>
        <dbReference type="PROSITE" id="PS50126"/>
    </source>
</evidence>
<dbReference type="RefSeq" id="WP_279528395.1">
    <property type="nucleotide sequence ID" value="NZ_CP122312.1"/>
</dbReference>
<dbReference type="Pfam" id="PF00575">
    <property type="entry name" value="S1"/>
    <property type="match status" value="1"/>
</dbReference>
<proteinExistence type="predicted"/>
<sequence length="723" mass="79860">MGTCIICGADTAGHICDTHEEDVVFEFRGDRPEQLVPGRFYRGEVDGFADFGVFVDVGEGVTGLLHRSEIPGRLESLDWEPGDKVFVQVDEIHDNGNVDLSWSIRQSDREFRGTLVHDPEAESTAELPEEETVEEAVEEAVEREEKVEEEAEATEPETEEAEEVVEETEAEPEAETETEEVEEVEETETETEEVEEVEETETETEEVEEVEETETEEVEAEESEEPLEVSVDELEDHVGDRVVIEGEVTGARQTSGPTVFEITDETGAADCAAFEEAGVRAYPEVEVDDVVRLLGEVERRRGELQVETEDLAVLHGEDREAVLARLSDALDQRAHPTETALLVHDEEIEPVHEDVVAAATAIRRAVIESRPIVVRHTADVDGYIAGSAIERAVLPLVREEHTASDAEYHFFDRRPLDASFYDVDEATNDVTDMLEAADRHDEKHPLFVLVGTGSTRESVDGIEFLDLYDAPTVAIDGGYADGEAADAADVLVSPTQAGGDPVATGTLGTHVGALVNDDVRGDLEHLPAICYWEEIPETYADLAADAGVETDVLADIRDAIALEAFYQSYEDKRELIADLLWEENVDLASHVGDQFREKIETELDTAEPHLEPRNEAGTAFEVLNVDNFTHRYDFPPVALLLDGLFRRRKDEIDVLVGADSDEIRVRSTDHVDVRAVGERVAEELPESGVTPLGAEDGRIEFLAGERDEVIDHVVTAIADQLAE</sequence>
<dbReference type="SUPFAM" id="SSF64182">
    <property type="entry name" value="DHH phosphoesterases"/>
    <property type="match status" value="1"/>
</dbReference>
<name>A0ABD5Z9Q3_9EURY</name>
<evidence type="ECO:0000313" key="3">
    <source>
        <dbReference type="EMBL" id="MFC7201657.1"/>
    </source>
</evidence>
<dbReference type="InterPro" id="IPR012340">
    <property type="entry name" value="NA-bd_OB-fold"/>
</dbReference>
<dbReference type="InterPro" id="IPR038763">
    <property type="entry name" value="DHH_sf"/>
</dbReference>
<gene>
    <name evidence="3" type="ORF">ACFQJ9_19965</name>
</gene>
<dbReference type="Pfam" id="PF01336">
    <property type="entry name" value="tRNA_anti-codon"/>
    <property type="match status" value="1"/>
</dbReference>
<keyword evidence="4" id="KW-1185">Reference proteome</keyword>
<feature type="compositionally biased region" description="Acidic residues" evidence="1">
    <location>
        <begin position="121"/>
        <end position="234"/>
    </location>
</feature>
<dbReference type="PROSITE" id="PS50126">
    <property type="entry name" value="S1"/>
    <property type="match status" value="1"/>
</dbReference>
<dbReference type="AlphaFoldDB" id="A0ABD5Z9Q3"/>
<organism evidence="3 4">
    <name type="scientific">Halospeciosus flavus</name>
    <dbReference type="NCBI Taxonomy" id="3032283"/>
    <lineage>
        <taxon>Archaea</taxon>
        <taxon>Methanobacteriati</taxon>
        <taxon>Methanobacteriota</taxon>
        <taxon>Stenosarchaea group</taxon>
        <taxon>Halobacteria</taxon>
        <taxon>Halobacteriales</taxon>
        <taxon>Halobacteriaceae</taxon>
        <taxon>Halospeciosus</taxon>
    </lineage>
</organism>
<dbReference type="Gene3D" id="2.40.50.1010">
    <property type="match status" value="1"/>
</dbReference>
<dbReference type="EMBL" id="JBHTAR010000011">
    <property type="protein sequence ID" value="MFC7201657.1"/>
    <property type="molecule type" value="Genomic_DNA"/>
</dbReference>
<evidence type="ECO:0000256" key="1">
    <source>
        <dbReference type="SAM" id="MobiDB-lite"/>
    </source>
</evidence>
<dbReference type="InterPro" id="IPR003029">
    <property type="entry name" value="S1_domain"/>
</dbReference>
<evidence type="ECO:0000313" key="4">
    <source>
        <dbReference type="Proteomes" id="UP001596447"/>
    </source>
</evidence>
<dbReference type="CDD" id="cd04487">
    <property type="entry name" value="RecJ_OBF2_like"/>
    <property type="match status" value="1"/>
</dbReference>
<protein>
    <submittedName>
        <fullName evidence="3">DHH family phosphoesterase</fullName>
    </submittedName>
</protein>
<dbReference type="Gene3D" id="2.40.50.140">
    <property type="entry name" value="Nucleic acid-binding proteins"/>
    <property type="match status" value="1"/>
</dbReference>
<dbReference type="InterPro" id="IPR004365">
    <property type="entry name" value="NA-bd_OB_tRNA"/>
</dbReference>
<feature type="region of interest" description="Disordered" evidence="1">
    <location>
        <begin position="116"/>
        <end position="234"/>
    </location>
</feature>
<comment type="caution">
    <text evidence="3">The sequence shown here is derived from an EMBL/GenBank/DDBJ whole genome shotgun (WGS) entry which is preliminary data.</text>
</comment>
<dbReference type="SMART" id="SM00316">
    <property type="entry name" value="S1"/>
    <property type="match status" value="1"/>
</dbReference>
<reference evidence="3 4" key="1">
    <citation type="journal article" date="2019" name="Int. J. Syst. Evol. Microbiol.">
        <title>The Global Catalogue of Microorganisms (GCM) 10K type strain sequencing project: providing services to taxonomists for standard genome sequencing and annotation.</title>
        <authorList>
            <consortium name="The Broad Institute Genomics Platform"/>
            <consortium name="The Broad Institute Genome Sequencing Center for Infectious Disease"/>
            <person name="Wu L."/>
            <person name="Ma J."/>
        </authorList>
    </citation>
    <scope>NUCLEOTIDE SEQUENCE [LARGE SCALE GENOMIC DNA]</scope>
    <source>
        <strain evidence="3 4">XZGYJ-43</strain>
    </source>
</reference>